<dbReference type="Proteomes" id="UP000430634">
    <property type="component" value="Unassembled WGS sequence"/>
</dbReference>
<accession>A0A6I3STE6</accession>
<evidence type="ECO:0000313" key="3">
    <source>
        <dbReference type="EMBL" id="MTV52418.1"/>
    </source>
</evidence>
<evidence type="ECO:0000313" key="5">
    <source>
        <dbReference type="Proteomes" id="UP000622638"/>
    </source>
</evidence>
<reference evidence="5" key="2">
    <citation type="journal article" date="2019" name="Int. J. Syst. Evol. Microbiol.">
        <title>The Global Catalogue of Microorganisms (GCM) 10K type strain sequencing project: providing services to taxonomists for standard genome sequencing and annotation.</title>
        <authorList>
            <consortium name="The Broad Institute Genomics Platform"/>
            <consortium name="The Broad Institute Genome Sequencing Center for Infectious Disease"/>
            <person name="Wu L."/>
            <person name="Ma J."/>
        </authorList>
    </citation>
    <scope>NUCLEOTIDE SEQUENCE [LARGE SCALE GENOMIC DNA]</scope>
    <source>
        <strain evidence="5">CGMCC 1.15931</strain>
    </source>
</reference>
<evidence type="ECO:0000256" key="1">
    <source>
        <dbReference type="SAM" id="SignalP"/>
    </source>
</evidence>
<dbReference type="EMBL" id="BMKG01000024">
    <property type="protein sequence ID" value="GGC18061.1"/>
    <property type="molecule type" value="Genomic_DNA"/>
</dbReference>
<evidence type="ECO:0000313" key="4">
    <source>
        <dbReference type="Proteomes" id="UP000430634"/>
    </source>
</evidence>
<reference evidence="3 4" key="3">
    <citation type="submission" date="2019-11" db="EMBL/GenBank/DDBJ databases">
        <title>Type strains purchased from KCTC, JCM and DSMZ.</title>
        <authorList>
            <person name="Lu H."/>
        </authorList>
    </citation>
    <scope>NUCLEOTIDE SEQUENCE [LARGE SCALE GENOMIC DNA]</scope>
    <source>
        <strain evidence="3 4">KCTC 52429</strain>
    </source>
</reference>
<name>A0A6I3STE6_9BURK</name>
<dbReference type="EMBL" id="WNKZ01000012">
    <property type="protein sequence ID" value="MTV52418.1"/>
    <property type="molecule type" value="Genomic_DNA"/>
</dbReference>
<dbReference type="OrthoDB" id="3675244at2"/>
<dbReference type="AlphaFoldDB" id="A0A6I3STE6"/>
<feature type="signal peptide" evidence="1">
    <location>
        <begin position="1"/>
        <end position="28"/>
    </location>
</feature>
<dbReference type="RefSeq" id="WP_155469750.1">
    <property type="nucleotide sequence ID" value="NZ_BMKG01000024.1"/>
</dbReference>
<reference evidence="2" key="4">
    <citation type="submission" date="2024-05" db="EMBL/GenBank/DDBJ databases">
        <authorList>
            <person name="Sun Q."/>
            <person name="Zhou Y."/>
        </authorList>
    </citation>
    <scope>NUCLEOTIDE SEQUENCE</scope>
    <source>
        <strain evidence="2">CGMCC 1.15931</strain>
    </source>
</reference>
<keyword evidence="1" id="KW-0732">Signal</keyword>
<sequence length="348" mass="37760">MNAFRILKLTMSVFAAVTAASVTNPAHAQATVPLVAFYSPSAGDFFTTSEPAWTCRLQGCSGEFGDYQLYGMQGHVFNPDLPQPAGTLPLWHWFSEAREDNLLTTHPGWNPADGLTRESGEAYQFVRLAGYVKPVGSTGLPLTNFWKLEDRDNAALTTARFITRYGDRVPHRVPPGYGESVVEGVLPLPSSSQLEDCHRAEPPIGGDGASWLAPANTITPWAALNSFLDGDVIRITGPIGKYKFNAEGHEVSVRGLRDLATGGAFPAPGIQKYALLARVTKGRVFVRGQGWYEANQWFRALGESGNEPGGCILYDAQGSGPGKLELGFNDGYILDNSGGAMIRIHQWW</sequence>
<evidence type="ECO:0000313" key="2">
    <source>
        <dbReference type="EMBL" id="GGC18061.1"/>
    </source>
</evidence>
<gene>
    <name evidence="2" type="ORF">GCM10011572_44230</name>
    <name evidence="3" type="ORF">GM672_06665</name>
</gene>
<feature type="chain" id="PRO_5026292464" evidence="1">
    <location>
        <begin position="29"/>
        <end position="348"/>
    </location>
</feature>
<comment type="caution">
    <text evidence="3">The sequence shown here is derived from an EMBL/GenBank/DDBJ whole genome shotgun (WGS) entry which is preliminary data.</text>
</comment>
<dbReference type="Proteomes" id="UP000622638">
    <property type="component" value="Unassembled WGS sequence"/>
</dbReference>
<organism evidence="3 4">
    <name type="scientific">Pseudoduganella buxea</name>
    <dbReference type="NCBI Taxonomy" id="1949069"/>
    <lineage>
        <taxon>Bacteria</taxon>
        <taxon>Pseudomonadati</taxon>
        <taxon>Pseudomonadota</taxon>
        <taxon>Betaproteobacteria</taxon>
        <taxon>Burkholderiales</taxon>
        <taxon>Oxalobacteraceae</taxon>
        <taxon>Telluria group</taxon>
        <taxon>Pseudoduganella</taxon>
    </lineage>
</organism>
<protein>
    <submittedName>
        <fullName evidence="3">Uncharacterized protein</fullName>
    </submittedName>
</protein>
<proteinExistence type="predicted"/>
<keyword evidence="5" id="KW-1185">Reference proteome</keyword>
<reference evidence="2" key="1">
    <citation type="journal article" date="2014" name="Int. J. Syst. Evol. Microbiol.">
        <title>Complete genome of a new Firmicutes species belonging to the dominant human colonic microbiota ('Ruminococcus bicirculans') reveals two chromosomes and a selective capacity to utilize plant glucans.</title>
        <authorList>
            <consortium name="NISC Comparative Sequencing Program"/>
            <person name="Wegmann U."/>
            <person name="Louis P."/>
            <person name="Goesmann A."/>
            <person name="Henrissat B."/>
            <person name="Duncan S.H."/>
            <person name="Flint H.J."/>
        </authorList>
    </citation>
    <scope>NUCLEOTIDE SEQUENCE</scope>
    <source>
        <strain evidence="2">CGMCC 1.15931</strain>
    </source>
</reference>